<dbReference type="SMART" id="SM00411">
    <property type="entry name" value="BHL"/>
    <property type="match status" value="1"/>
</dbReference>
<dbReference type="PROSITE" id="PS00045">
    <property type="entry name" value="HISTONE_LIKE"/>
    <property type="match status" value="1"/>
</dbReference>
<dbReference type="GO" id="GO:0030527">
    <property type="term" value="F:structural constituent of chromatin"/>
    <property type="evidence" value="ECO:0007669"/>
    <property type="project" value="InterPro"/>
</dbReference>
<gene>
    <name evidence="5" type="ORF">PYTT_2374</name>
</gene>
<evidence type="ECO:0000313" key="6">
    <source>
        <dbReference type="Proteomes" id="UP000176204"/>
    </source>
</evidence>
<protein>
    <submittedName>
        <fullName evidence="5">Prokaryotic integration host factor signature</fullName>
    </submittedName>
</protein>
<evidence type="ECO:0000256" key="1">
    <source>
        <dbReference type="ARBA" id="ARBA00010529"/>
    </source>
</evidence>
<evidence type="ECO:0000256" key="3">
    <source>
        <dbReference type="ARBA" id="ARBA00023125"/>
    </source>
</evidence>
<dbReference type="STRING" id="1679444.PYTT_2374"/>
<dbReference type="CDD" id="cd13831">
    <property type="entry name" value="HU"/>
    <property type="match status" value="1"/>
</dbReference>
<dbReference type="InterPro" id="IPR020816">
    <property type="entry name" value="Histone-like_DNA-bd_CS"/>
</dbReference>
<name>A0A1C7P9N6_9BACT</name>
<dbReference type="PANTHER" id="PTHR33175:SF3">
    <property type="entry name" value="DNA-BINDING PROTEIN HU-BETA"/>
    <property type="match status" value="1"/>
</dbReference>
<dbReference type="PANTHER" id="PTHR33175">
    <property type="entry name" value="DNA-BINDING PROTEIN HU"/>
    <property type="match status" value="1"/>
</dbReference>
<dbReference type="GO" id="GO:0003677">
    <property type="term" value="F:DNA binding"/>
    <property type="evidence" value="ECO:0007669"/>
    <property type="project" value="UniProtKB-KW"/>
</dbReference>
<dbReference type="InterPro" id="IPR000119">
    <property type="entry name" value="Hist_DNA-bd"/>
</dbReference>
<dbReference type="Proteomes" id="UP000176204">
    <property type="component" value="Chromosome I"/>
</dbReference>
<dbReference type="OrthoDB" id="9799835at2"/>
<organism evidence="5 6">
    <name type="scientific">Akkermansia glycaniphila</name>
    <dbReference type="NCBI Taxonomy" id="1679444"/>
    <lineage>
        <taxon>Bacteria</taxon>
        <taxon>Pseudomonadati</taxon>
        <taxon>Verrucomicrobiota</taxon>
        <taxon>Verrucomicrobiia</taxon>
        <taxon>Verrucomicrobiales</taxon>
        <taxon>Akkermansiaceae</taxon>
        <taxon>Akkermansia</taxon>
    </lineage>
</organism>
<dbReference type="KEGG" id="agl:PYTT_2374"/>
<evidence type="ECO:0000256" key="2">
    <source>
        <dbReference type="ARBA" id="ARBA00023067"/>
    </source>
</evidence>
<dbReference type="PRINTS" id="PR01727">
    <property type="entry name" value="DNABINDINGHU"/>
</dbReference>
<dbReference type="InterPro" id="IPR010992">
    <property type="entry name" value="IHF-like_DNA-bd_dom_sf"/>
</dbReference>
<evidence type="ECO:0000313" key="5">
    <source>
        <dbReference type="EMBL" id="SEH99253.1"/>
    </source>
</evidence>
<keyword evidence="6" id="KW-1185">Reference proteome</keyword>
<comment type="similarity">
    <text evidence="1 4">Belongs to the bacterial histone-like protein family.</text>
</comment>
<dbReference type="Pfam" id="PF00216">
    <property type="entry name" value="Bac_DNA_binding"/>
    <property type="match status" value="1"/>
</dbReference>
<dbReference type="EMBL" id="LT629973">
    <property type="protein sequence ID" value="SEH99253.1"/>
    <property type="molecule type" value="Genomic_DNA"/>
</dbReference>
<dbReference type="AlphaFoldDB" id="A0A1C7P9N6"/>
<dbReference type="GO" id="GO:0030261">
    <property type="term" value="P:chromosome condensation"/>
    <property type="evidence" value="ECO:0007669"/>
    <property type="project" value="UniProtKB-KW"/>
</dbReference>
<dbReference type="RefSeq" id="WP_067777626.1">
    <property type="nucleotide sequence ID" value="NZ_JACVVN010000012.1"/>
</dbReference>
<accession>A0A1C7P9N6</accession>
<dbReference type="Gene3D" id="4.10.520.10">
    <property type="entry name" value="IHF-like DNA-binding proteins"/>
    <property type="match status" value="1"/>
</dbReference>
<evidence type="ECO:0000256" key="4">
    <source>
        <dbReference type="RuleBase" id="RU003939"/>
    </source>
</evidence>
<reference evidence="6" key="1">
    <citation type="submission" date="2016-09" db="EMBL/GenBank/DDBJ databases">
        <authorList>
            <person name="Koehorst J."/>
        </authorList>
    </citation>
    <scope>NUCLEOTIDE SEQUENCE [LARGE SCALE GENOMIC DNA]</scope>
</reference>
<proteinExistence type="inferred from homology"/>
<keyword evidence="3" id="KW-0238">DNA-binding</keyword>
<dbReference type="SUPFAM" id="SSF47729">
    <property type="entry name" value="IHF-like DNA-binding proteins"/>
    <property type="match status" value="1"/>
</dbReference>
<keyword evidence="2" id="KW-0226">DNA condensation</keyword>
<sequence length="88" mass="9218">MNKAQLIDSIQKNLGEGATRKCAAAALDAVLTSITTAVKTEKVQIIGFGTFETKSRPARTGHNPKTGATMQIPASKTVAFKASSALKK</sequence>